<proteinExistence type="predicted"/>
<dbReference type="Proteomes" id="UP000019140">
    <property type="component" value="Unassembled WGS sequence"/>
</dbReference>
<sequence length="151" mass="16966">MMFSMSMGGNEIYKMKRWLVLWFSLLAVSVGAAADTSEKLIQGEIRVQASMAHHLSKDDRLIIKLYYPSDGIERDPKFQILSDFTLPLTFRIAPTIDMSGRTKWPSYIVEAFTDKDNDVLSVAPGELTARTPELVRLGTTGVVLELNALRQ</sequence>
<reference evidence="1 2" key="1">
    <citation type="journal article" date="2014" name="Nature">
        <title>An environmental bacterial taxon with a large and distinct metabolic repertoire.</title>
        <authorList>
            <person name="Wilson M.C."/>
            <person name="Mori T."/>
            <person name="Ruckert C."/>
            <person name="Uria A.R."/>
            <person name="Helf M.J."/>
            <person name="Takada K."/>
            <person name="Gernert C."/>
            <person name="Steffens U.A."/>
            <person name="Heycke N."/>
            <person name="Schmitt S."/>
            <person name="Rinke C."/>
            <person name="Helfrich E.J."/>
            <person name="Brachmann A.O."/>
            <person name="Gurgui C."/>
            <person name="Wakimoto T."/>
            <person name="Kracht M."/>
            <person name="Crusemann M."/>
            <person name="Hentschel U."/>
            <person name="Abe I."/>
            <person name="Matsunaga S."/>
            <person name="Kalinowski J."/>
            <person name="Takeyama H."/>
            <person name="Piel J."/>
        </authorList>
    </citation>
    <scope>NUCLEOTIDE SEQUENCE [LARGE SCALE GENOMIC DNA]</scope>
    <source>
        <strain evidence="2">TSY2</strain>
    </source>
</reference>
<dbReference type="EMBL" id="AZHX01000571">
    <property type="protein sequence ID" value="ETX06919.1"/>
    <property type="molecule type" value="Genomic_DNA"/>
</dbReference>
<dbReference type="HOGENOM" id="CLU_145267_0_0_7"/>
<gene>
    <name evidence="1" type="ORF">ETSY2_14260</name>
</gene>
<name>W4M986_9BACT</name>
<evidence type="ECO:0000313" key="2">
    <source>
        <dbReference type="Proteomes" id="UP000019140"/>
    </source>
</evidence>
<organism evidence="1 2">
    <name type="scientific">Candidatus Entotheonella gemina</name>
    <dbReference type="NCBI Taxonomy" id="1429439"/>
    <lineage>
        <taxon>Bacteria</taxon>
        <taxon>Pseudomonadati</taxon>
        <taxon>Nitrospinota/Tectimicrobiota group</taxon>
        <taxon>Candidatus Tectimicrobiota</taxon>
        <taxon>Candidatus Entotheonellia</taxon>
        <taxon>Candidatus Entotheonellales</taxon>
        <taxon>Candidatus Entotheonellaceae</taxon>
        <taxon>Candidatus Entotheonella</taxon>
    </lineage>
</organism>
<dbReference type="AlphaFoldDB" id="W4M986"/>
<comment type="caution">
    <text evidence="1">The sequence shown here is derived from an EMBL/GenBank/DDBJ whole genome shotgun (WGS) entry which is preliminary data.</text>
</comment>
<accession>W4M986</accession>
<protein>
    <submittedName>
        <fullName evidence="1">Uncharacterized protein</fullName>
    </submittedName>
</protein>
<evidence type="ECO:0000313" key="1">
    <source>
        <dbReference type="EMBL" id="ETX06919.1"/>
    </source>
</evidence>
<keyword evidence="2" id="KW-1185">Reference proteome</keyword>